<reference evidence="3" key="1">
    <citation type="submission" date="2021-03" db="EMBL/GenBank/DDBJ databases">
        <authorList>
            <person name="Tagirdzhanova G."/>
        </authorList>
    </citation>
    <scope>NUCLEOTIDE SEQUENCE</scope>
</reference>
<evidence type="ECO:0000256" key="1">
    <source>
        <dbReference type="SAM" id="MobiDB-lite"/>
    </source>
</evidence>
<keyword evidence="2" id="KW-0732">Signal</keyword>
<keyword evidence="4" id="KW-1185">Reference proteome</keyword>
<feature type="chain" id="PRO_5034816716" evidence="2">
    <location>
        <begin position="17"/>
        <end position="155"/>
    </location>
</feature>
<organism evidence="3 4">
    <name type="scientific">Gomphillus americanus</name>
    <dbReference type="NCBI Taxonomy" id="1940652"/>
    <lineage>
        <taxon>Eukaryota</taxon>
        <taxon>Fungi</taxon>
        <taxon>Dikarya</taxon>
        <taxon>Ascomycota</taxon>
        <taxon>Pezizomycotina</taxon>
        <taxon>Lecanoromycetes</taxon>
        <taxon>OSLEUM clade</taxon>
        <taxon>Ostropomycetidae</taxon>
        <taxon>Ostropales</taxon>
        <taxon>Graphidaceae</taxon>
        <taxon>Gomphilloideae</taxon>
        <taxon>Gomphillus</taxon>
    </lineage>
</organism>
<dbReference type="OrthoDB" id="5426294at2759"/>
<accession>A0A8H3FP50</accession>
<proteinExistence type="predicted"/>
<comment type="caution">
    <text evidence="3">The sequence shown here is derived from an EMBL/GenBank/DDBJ whole genome shotgun (WGS) entry which is preliminary data.</text>
</comment>
<dbReference type="EMBL" id="CAJPDQ010000030">
    <property type="protein sequence ID" value="CAF9928617.1"/>
    <property type="molecule type" value="Genomic_DNA"/>
</dbReference>
<protein>
    <submittedName>
        <fullName evidence="3">Uncharacterized protein</fullName>
    </submittedName>
</protein>
<evidence type="ECO:0000313" key="4">
    <source>
        <dbReference type="Proteomes" id="UP000664169"/>
    </source>
</evidence>
<sequence>MKYALSAIALIAAASAQSSTLTVPAPGAACTGSAYCAGESTPIILRCIDGKAQPGNCDDNLDEPPLGALCVSYAPAQASCSAIQSVSTPVGTAPIGTGTGAPGPTSNGTLTYTPTGPTASSTGTGPVPTGGAAGRWSSGAMAGAVVAVLGGIVVL</sequence>
<evidence type="ECO:0000256" key="2">
    <source>
        <dbReference type="SAM" id="SignalP"/>
    </source>
</evidence>
<dbReference type="AlphaFoldDB" id="A0A8H3FP50"/>
<gene>
    <name evidence="3" type="ORF">GOMPHAMPRED_005181</name>
</gene>
<name>A0A8H3FP50_9LECA</name>
<feature type="signal peptide" evidence="2">
    <location>
        <begin position="1"/>
        <end position="16"/>
    </location>
</feature>
<dbReference type="Proteomes" id="UP000664169">
    <property type="component" value="Unassembled WGS sequence"/>
</dbReference>
<evidence type="ECO:0000313" key="3">
    <source>
        <dbReference type="EMBL" id="CAF9928617.1"/>
    </source>
</evidence>
<feature type="compositionally biased region" description="Low complexity" evidence="1">
    <location>
        <begin position="112"/>
        <end position="130"/>
    </location>
</feature>
<feature type="region of interest" description="Disordered" evidence="1">
    <location>
        <begin position="112"/>
        <end position="132"/>
    </location>
</feature>